<name>X1M905_9ZZZZ</name>
<feature type="compositionally biased region" description="Basic and acidic residues" evidence="1">
    <location>
        <begin position="18"/>
        <end position="32"/>
    </location>
</feature>
<evidence type="ECO:0000313" key="2">
    <source>
        <dbReference type="EMBL" id="GAI14566.1"/>
    </source>
</evidence>
<dbReference type="EMBL" id="BARV01004016">
    <property type="protein sequence ID" value="GAI14566.1"/>
    <property type="molecule type" value="Genomic_DNA"/>
</dbReference>
<dbReference type="AlphaFoldDB" id="X1M905"/>
<feature type="non-terminal residue" evidence="2">
    <location>
        <position position="1"/>
    </location>
</feature>
<accession>X1M905</accession>
<evidence type="ECO:0000256" key="1">
    <source>
        <dbReference type="SAM" id="MobiDB-lite"/>
    </source>
</evidence>
<organism evidence="2">
    <name type="scientific">marine sediment metagenome</name>
    <dbReference type="NCBI Taxonomy" id="412755"/>
    <lineage>
        <taxon>unclassified sequences</taxon>
        <taxon>metagenomes</taxon>
        <taxon>ecological metagenomes</taxon>
    </lineage>
</organism>
<feature type="region of interest" description="Disordered" evidence="1">
    <location>
        <begin position="1"/>
        <end position="32"/>
    </location>
</feature>
<reference evidence="2" key="1">
    <citation type="journal article" date="2014" name="Front. Microbiol.">
        <title>High frequency of phylogenetically diverse reductive dehalogenase-homologous genes in deep subseafloor sedimentary metagenomes.</title>
        <authorList>
            <person name="Kawai M."/>
            <person name="Futagami T."/>
            <person name="Toyoda A."/>
            <person name="Takaki Y."/>
            <person name="Nishi S."/>
            <person name="Hori S."/>
            <person name="Arai W."/>
            <person name="Tsubouchi T."/>
            <person name="Morono Y."/>
            <person name="Uchiyama I."/>
            <person name="Ito T."/>
            <person name="Fujiyama A."/>
            <person name="Inagaki F."/>
            <person name="Takami H."/>
        </authorList>
    </citation>
    <scope>NUCLEOTIDE SEQUENCE</scope>
    <source>
        <strain evidence="2">Expedition CK06-06</strain>
    </source>
</reference>
<comment type="caution">
    <text evidence="2">The sequence shown here is derived from an EMBL/GenBank/DDBJ whole genome shotgun (WGS) entry which is preliminary data.</text>
</comment>
<protein>
    <submittedName>
        <fullName evidence="2">Uncharacterized protein</fullName>
    </submittedName>
</protein>
<proteinExistence type="predicted"/>
<sequence>STQMITPARNPTIPENQITKEDYEIIEDIKPD</sequence>
<gene>
    <name evidence="2" type="ORF">S06H3_09219</name>
</gene>